<accession>A0A6G1J6P5</accession>
<dbReference type="OrthoDB" id="3686314at2759"/>
<reference evidence="1" key="1">
    <citation type="journal article" date="2020" name="Stud. Mycol.">
        <title>101 Dothideomycetes genomes: a test case for predicting lifestyles and emergence of pathogens.</title>
        <authorList>
            <person name="Haridas S."/>
            <person name="Albert R."/>
            <person name="Binder M."/>
            <person name="Bloem J."/>
            <person name="Labutti K."/>
            <person name="Salamov A."/>
            <person name="Andreopoulos B."/>
            <person name="Baker S."/>
            <person name="Barry K."/>
            <person name="Bills G."/>
            <person name="Bluhm B."/>
            <person name="Cannon C."/>
            <person name="Castanera R."/>
            <person name="Culley D."/>
            <person name="Daum C."/>
            <person name="Ezra D."/>
            <person name="Gonzalez J."/>
            <person name="Henrissat B."/>
            <person name="Kuo A."/>
            <person name="Liang C."/>
            <person name="Lipzen A."/>
            <person name="Lutzoni F."/>
            <person name="Magnuson J."/>
            <person name="Mondo S."/>
            <person name="Nolan M."/>
            <person name="Ohm R."/>
            <person name="Pangilinan J."/>
            <person name="Park H.-J."/>
            <person name="Ramirez L."/>
            <person name="Alfaro M."/>
            <person name="Sun H."/>
            <person name="Tritt A."/>
            <person name="Yoshinaga Y."/>
            <person name="Zwiers L.-H."/>
            <person name="Turgeon B."/>
            <person name="Goodwin S."/>
            <person name="Spatafora J."/>
            <person name="Crous P."/>
            <person name="Grigoriev I."/>
        </authorList>
    </citation>
    <scope>NUCLEOTIDE SEQUENCE</scope>
    <source>
        <strain evidence="1">CBS 122367</strain>
    </source>
</reference>
<dbReference type="EMBL" id="MU005577">
    <property type="protein sequence ID" value="KAF2686078.1"/>
    <property type="molecule type" value="Genomic_DNA"/>
</dbReference>
<organism evidence="1 2">
    <name type="scientific">Lentithecium fluviatile CBS 122367</name>
    <dbReference type="NCBI Taxonomy" id="1168545"/>
    <lineage>
        <taxon>Eukaryota</taxon>
        <taxon>Fungi</taxon>
        <taxon>Dikarya</taxon>
        <taxon>Ascomycota</taxon>
        <taxon>Pezizomycotina</taxon>
        <taxon>Dothideomycetes</taxon>
        <taxon>Pleosporomycetidae</taxon>
        <taxon>Pleosporales</taxon>
        <taxon>Massarineae</taxon>
        <taxon>Lentitheciaceae</taxon>
        <taxon>Lentithecium</taxon>
    </lineage>
</organism>
<proteinExistence type="predicted"/>
<evidence type="ECO:0000313" key="1">
    <source>
        <dbReference type="EMBL" id="KAF2686078.1"/>
    </source>
</evidence>
<evidence type="ECO:0000313" key="2">
    <source>
        <dbReference type="Proteomes" id="UP000799291"/>
    </source>
</evidence>
<sequence>MATKGYTTICSKQAQKLASAQAALVCDTAPVPEVLHSSVDVTNLSVQHRCGFLHSPKTTLTRHNIGGETVLRIPVGDTFTQFVLIYQAPMKLGMKQHVQHIATRIAITFTNTVVEYSDLTIFLLCFPISDPLFQHAAITLADHRYQGRVPDKDDFKAYLQQHPKLREAMDAFDDPLKVARTDRKEKRFLTLGSRRICSLPRLTP</sequence>
<keyword evidence="2" id="KW-1185">Reference proteome</keyword>
<gene>
    <name evidence="1" type="ORF">K458DRAFT_471490</name>
</gene>
<protein>
    <submittedName>
        <fullName evidence="1">Uncharacterized protein</fullName>
    </submittedName>
</protein>
<dbReference type="Proteomes" id="UP000799291">
    <property type="component" value="Unassembled WGS sequence"/>
</dbReference>
<dbReference type="AlphaFoldDB" id="A0A6G1J6P5"/>
<name>A0A6G1J6P5_9PLEO</name>